<keyword evidence="4 6" id="KW-1133">Transmembrane helix</keyword>
<evidence type="ECO:0000256" key="3">
    <source>
        <dbReference type="ARBA" id="ARBA00022692"/>
    </source>
</evidence>
<evidence type="ECO:0000256" key="6">
    <source>
        <dbReference type="SAM" id="Phobius"/>
    </source>
</evidence>
<reference evidence="8 9" key="1">
    <citation type="journal article" date="2019" name="Nat. Microbiol.">
        <title>Mediterranean grassland soil C-N compound turnover is dependent on rainfall and depth, and is mediated by genomically divergent microorganisms.</title>
        <authorList>
            <person name="Diamond S."/>
            <person name="Andeer P.F."/>
            <person name="Li Z."/>
            <person name="Crits-Christoph A."/>
            <person name="Burstein D."/>
            <person name="Anantharaman K."/>
            <person name="Lane K.R."/>
            <person name="Thomas B.C."/>
            <person name="Pan C."/>
            <person name="Northen T.R."/>
            <person name="Banfield J.F."/>
        </authorList>
    </citation>
    <scope>NUCLEOTIDE SEQUENCE [LARGE SCALE GENOMIC DNA]</scope>
    <source>
        <strain evidence="8">WS_9</strain>
    </source>
</reference>
<feature type="transmembrane region" description="Helical" evidence="6">
    <location>
        <begin position="176"/>
        <end position="196"/>
    </location>
</feature>
<keyword evidence="5 6" id="KW-0472">Membrane</keyword>
<dbReference type="AlphaFoldDB" id="A0A538TJW8"/>
<feature type="transmembrane region" description="Helical" evidence="6">
    <location>
        <begin position="144"/>
        <end position="164"/>
    </location>
</feature>
<evidence type="ECO:0000259" key="7">
    <source>
        <dbReference type="Pfam" id="PF09335"/>
    </source>
</evidence>
<keyword evidence="3 6" id="KW-0812">Transmembrane</keyword>
<accession>A0A538TJW8</accession>
<feature type="transmembrane region" description="Helical" evidence="6">
    <location>
        <begin position="6"/>
        <end position="35"/>
    </location>
</feature>
<organism evidence="8 9">
    <name type="scientific">Eiseniibacteriota bacterium</name>
    <dbReference type="NCBI Taxonomy" id="2212470"/>
    <lineage>
        <taxon>Bacteria</taxon>
        <taxon>Candidatus Eiseniibacteriota</taxon>
    </lineage>
</organism>
<protein>
    <submittedName>
        <fullName evidence="8">DedA family protein</fullName>
    </submittedName>
</protein>
<dbReference type="InterPro" id="IPR032816">
    <property type="entry name" value="VTT_dom"/>
</dbReference>
<gene>
    <name evidence="8" type="ORF">E6K79_09645</name>
</gene>
<evidence type="ECO:0000313" key="9">
    <source>
        <dbReference type="Proteomes" id="UP000317691"/>
    </source>
</evidence>
<dbReference type="PANTHER" id="PTHR42709:SF6">
    <property type="entry name" value="UNDECAPRENYL PHOSPHATE TRANSPORTER A"/>
    <property type="match status" value="1"/>
</dbReference>
<dbReference type="Proteomes" id="UP000317691">
    <property type="component" value="Unassembled WGS sequence"/>
</dbReference>
<feature type="domain" description="VTT" evidence="7">
    <location>
        <begin position="42"/>
        <end position="164"/>
    </location>
</feature>
<dbReference type="InterPro" id="IPR051311">
    <property type="entry name" value="DedA_domain"/>
</dbReference>
<comment type="subcellular location">
    <subcellularLocation>
        <location evidence="1">Cell membrane</location>
        <topology evidence="1">Multi-pass membrane protein</topology>
    </subcellularLocation>
</comment>
<dbReference type="EMBL" id="VBOZ01000029">
    <property type="protein sequence ID" value="TMQ63917.1"/>
    <property type="molecule type" value="Genomic_DNA"/>
</dbReference>
<sequence length="216" mass="24352">MLDRIVAPLAAFILAVISTLGYGGIVLCMAIESACIPLPSEIIMPFSGYLVTTGRFTLWGVVLAGAFGNVLGSWVSYWLGVKGGRPLAERLARWRLIRVEEYDRADGWLKRHGLQVAFWTRLLPIVRTFISFPAGAARVPFWRFSLYTFLGSAVWSLVLAQVGVMFREHWERIREYWRGFDLAVVAALGLLFLLWLRSHFRSSHDPAPPDSSGPRR</sequence>
<dbReference type="PANTHER" id="PTHR42709">
    <property type="entry name" value="ALKALINE PHOSPHATASE LIKE PROTEIN"/>
    <property type="match status" value="1"/>
</dbReference>
<evidence type="ECO:0000256" key="1">
    <source>
        <dbReference type="ARBA" id="ARBA00004651"/>
    </source>
</evidence>
<evidence type="ECO:0000256" key="5">
    <source>
        <dbReference type="ARBA" id="ARBA00023136"/>
    </source>
</evidence>
<dbReference type="Pfam" id="PF09335">
    <property type="entry name" value="VTT_dom"/>
    <property type="match status" value="1"/>
</dbReference>
<name>A0A538TJW8_UNCEI</name>
<proteinExistence type="predicted"/>
<evidence type="ECO:0000313" key="8">
    <source>
        <dbReference type="EMBL" id="TMQ63917.1"/>
    </source>
</evidence>
<evidence type="ECO:0000256" key="4">
    <source>
        <dbReference type="ARBA" id="ARBA00022989"/>
    </source>
</evidence>
<comment type="caution">
    <text evidence="8">The sequence shown here is derived from an EMBL/GenBank/DDBJ whole genome shotgun (WGS) entry which is preliminary data.</text>
</comment>
<evidence type="ECO:0000256" key="2">
    <source>
        <dbReference type="ARBA" id="ARBA00022475"/>
    </source>
</evidence>
<feature type="transmembrane region" description="Helical" evidence="6">
    <location>
        <begin position="56"/>
        <end position="79"/>
    </location>
</feature>
<dbReference type="GO" id="GO:0005886">
    <property type="term" value="C:plasma membrane"/>
    <property type="evidence" value="ECO:0007669"/>
    <property type="project" value="UniProtKB-SubCell"/>
</dbReference>
<keyword evidence="2" id="KW-1003">Cell membrane</keyword>